<name>A0A9X4AE48_9BACI</name>
<gene>
    <name evidence="2" type="ORF">NC799_05125</name>
</gene>
<comment type="caution">
    <text evidence="2">The sequence shown here is derived from an EMBL/GenBank/DDBJ whole genome shotgun (WGS) entry which is preliminary data.</text>
</comment>
<keyword evidence="3" id="KW-1185">Reference proteome</keyword>
<dbReference type="Pfam" id="PF07301">
    <property type="entry name" value="DUF1453"/>
    <property type="match status" value="1"/>
</dbReference>
<dbReference type="RefSeq" id="WP_272445298.1">
    <property type="nucleotide sequence ID" value="NZ_JAMQKC010000003.1"/>
</dbReference>
<keyword evidence="1" id="KW-0472">Membrane</keyword>
<dbReference type="AlphaFoldDB" id="A0A9X4AE48"/>
<dbReference type="Proteomes" id="UP001145069">
    <property type="component" value="Unassembled WGS sequence"/>
</dbReference>
<dbReference type="EMBL" id="JAMQKC010000003">
    <property type="protein sequence ID" value="MDC3416291.1"/>
    <property type="molecule type" value="Genomic_DNA"/>
</dbReference>
<feature type="transmembrane region" description="Helical" evidence="1">
    <location>
        <begin position="35"/>
        <end position="52"/>
    </location>
</feature>
<dbReference type="PANTHER" id="PTHR39164:SF1">
    <property type="entry name" value="PROTEIN CCDC"/>
    <property type="match status" value="1"/>
</dbReference>
<reference evidence="2" key="1">
    <citation type="submission" date="2022-06" db="EMBL/GenBank/DDBJ databases">
        <title>Aquibacillus sp. a new bacterium isolated from soil saline samples.</title>
        <authorList>
            <person name="Galisteo C."/>
            <person name="De La Haba R."/>
            <person name="Sanchez-Porro C."/>
            <person name="Ventosa A."/>
        </authorList>
    </citation>
    <scope>NUCLEOTIDE SEQUENCE</scope>
    <source>
        <strain evidence="2">3ASR75-54</strain>
    </source>
</reference>
<protein>
    <submittedName>
        <fullName evidence="2">Cytochrome c biogenesis protein CcdC</fullName>
    </submittedName>
</protein>
<feature type="transmembrane region" description="Helical" evidence="1">
    <location>
        <begin position="58"/>
        <end position="76"/>
    </location>
</feature>
<feature type="transmembrane region" description="Helical" evidence="1">
    <location>
        <begin position="6"/>
        <end position="23"/>
    </location>
</feature>
<evidence type="ECO:0000313" key="3">
    <source>
        <dbReference type="Proteomes" id="UP001145069"/>
    </source>
</evidence>
<sequence length="159" mass="17952">MFWAIASSFVGVIMAISMIIIRLKAAKKPVSIRKIILPPLFMSTGALMFIFPEFRVPWAQVFEATIVGAIFSILLVKTTKFEVRHGQIYLIPSKIFAVILFGLLLVRVILKLIIGQTISLGETSGMFFLLAFAMIISWRLAMLVKYRKVEQQISNLKES</sequence>
<keyword evidence="1" id="KW-1133">Transmembrane helix</keyword>
<feature type="transmembrane region" description="Helical" evidence="1">
    <location>
        <begin position="126"/>
        <end position="144"/>
    </location>
</feature>
<evidence type="ECO:0000256" key="1">
    <source>
        <dbReference type="SAM" id="Phobius"/>
    </source>
</evidence>
<keyword evidence="1" id="KW-0812">Transmembrane</keyword>
<dbReference type="InterPro" id="IPR058247">
    <property type="entry name" value="DUF1453"/>
</dbReference>
<accession>A0A9X4AE48</accession>
<evidence type="ECO:0000313" key="2">
    <source>
        <dbReference type="EMBL" id="MDC3416291.1"/>
    </source>
</evidence>
<dbReference type="PIRSF" id="PIRSF021441">
    <property type="entry name" value="DUF1453"/>
    <property type="match status" value="1"/>
</dbReference>
<organism evidence="2 3">
    <name type="scientific">Aquibacillus salsiterrae</name>
    <dbReference type="NCBI Taxonomy" id="2950439"/>
    <lineage>
        <taxon>Bacteria</taxon>
        <taxon>Bacillati</taxon>
        <taxon>Bacillota</taxon>
        <taxon>Bacilli</taxon>
        <taxon>Bacillales</taxon>
        <taxon>Bacillaceae</taxon>
        <taxon>Aquibacillus</taxon>
    </lineage>
</organism>
<dbReference type="InterPro" id="IPR031306">
    <property type="entry name" value="CcdC"/>
</dbReference>
<feature type="transmembrane region" description="Helical" evidence="1">
    <location>
        <begin position="88"/>
        <end position="114"/>
    </location>
</feature>
<proteinExistence type="predicted"/>
<dbReference type="PANTHER" id="PTHR39164">
    <property type="entry name" value="PROTEIN CCDC"/>
    <property type="match status" value="1"/>
</dbReference>